<accession>A0A9W8EG16</accession>
<comment type="caution">
    <text evidence="2">The sequence shown here is derived from an EMBL/GenBank/DDBJ whole genome shotgun (WGS) entry which is preliminary data.</text>
</comment>
<evidence type="ECO:0000256" key="1">
    <source>
        <dbReference type="SAM" id="Phobius"/>
    </source>
</evidence>
<evidence type="ECO:0000313" key="3">
    <source>
        <dbReference type="Proteomes" id="UP001151582"/>
    </source>
</evidence>
<feature type="transmembrane region" description="Helical" evidence="1">
    <location>
        <begin position="62"/>
        <end position="80"/>
    </location>
</feature>
<feature type="transmembrane region" description="Helical" evidence="1">
    <location>
        <begin position="100"/>
        <end position="124"/>
    </location>
</feature>
<dbReference type="AlphaFoldDB" id="A0A9W8EG16"/>
<keyword evidence="1" id="KW-1133">Transmembrane helix</keyword>
<evidence type="ECO:0008006" key="4">
    <source>
        <dbReference type="Google" id="ProtNLM"/>
    </source>
</evidence>
<name>A0A9W8EG16_9FUNG</name>
<organism evidence="2 3">
    <name type="scientific">Dimargaris verticillata</name>
    <dbReference type="NCBI Taxonomy" id="2761393"/>
    <lineage>
        <taxon>Eukaryota</taxon>
        <taxon>Fungi</taxon>
        <taxon>Fungi incertae sedis</taxon>
        <taxon>Zoopagomycota</taxon>
        <taxon>Kickxellomycotina</taxon>
        <taxon>Dimargaritomycetes</taxon>
        <taxon>Dimargaritales</taxon>
        <taxon>Dimargaritaceae</taxon>
        <taxon>Dimargaris</taxon>
    </lineage>
</organism>
<evidence type="ECO:0000313" key="2">
    <source>
        <dbReference type="EMBL" id="KAJ1984976.1"/>
    </source>
</evidence>
<protein>
    <recommendedName>
        <fullName evidence="4">Transmembrane protein 18</fullName>
    </recommendedName>
</protein>
<keyword evidence="1" id="KW-0472">Membrane</keyword>
<dbReference type="Proteomes" id="UP001151582">
    <property type="component" value="Unassembled WGS sequence"/>
</dbReference>
<sequence length="146" mass="16582">MPLDQWDSALASLGLAWAAWGQHMREFVAAVDWTQRWLQLLLAGHAVLFGLILWSRHQEQRLAVLFVVLSGLIVCAERLNQWGNAHWQRFAVTNYFDAPGHFITVVYSLPLLGLLLLTVVCLVIRTGQLLIIAKRRQLRAAVKKSE</sequence>
<keyword evidence="3" id="KW-1185">Reference proteome</keyword>
<reference evidence="2" key="1">
    <citation type="submission" date="2022-07" db="EMBL/GenBank/DDBJ databases">
        <title>Phylogenomic reconstructions and comparative analyses of Kickxellomycotina fungi.</title>
        <authorList>
            <person name="Reynolds N.K."/>
            <person name="Stajich J.E."/>
            <person name="Barry K."/>
            <person name="Grigoriev I.V."/>
            <person name="Crous P."/>
            <person name="Smith M.E."/>
        </authorList>
    </citation>
    <scope>NUCLEOTIDE SEQUENCE</scope>
    <source>
        <strain evidence="2">RSA 567</strain>
    </source>
</reference>
<dbReference type="EMBL" id="JANBQB010000007">
    <property type="protein sequence ID" value="KAJ1984976.1"/>
    <property type="molecule type" value="Genomic_DNA"/>
</dbReference>
<dbReference type="Pfam" id="PF14770">
    <property type="entry name" value="TMEM18"/>
    <property type="match status" value="1"/>
</dbReference>
<keyword evidence="1" id="KW-0812">Transmembrane</keyword>
<proteinExistence type="predicted"/>
<feature type="transmembrane region" description="Helical" evidence="1">
    <location>
        <begin position="37"/>
        <end position="55"/>
    </location>
</feature>
<gene>
    <name evidence="2" type="ORF">H4R34_000320</name>
</gene>
<dbReference type="OrthoDB" id="411535at2759"/>
<dbReference type="InterPro" id="IPR026721">
    <property type="entry name" value="TMEM18"/>
</dbReference>